<keyword evidence="4" id="KW-0378">Hydrolase</keyword>
<evidence type="ECO:0000313" key="9">
    <source>
        <dbReference type="Proteomes" id="UP000195807"/>
    </source>
</evidence>
<dbReference type="Gene3D" id="3.40.50.10740">
    <property type="entry name" value="Class I glutamine amidotransferase-like"/>
    <property type="match status" value="1"/>
</dbReference>
<dbReference type="CDD" id="cd07025">
    <property type="entry name" value="Peptidase_S66"/>
    <property type="match status" value="1"/>
</dbReference>
<keyword evidence="5" id="KW-0720">Serine protease</keyword>
<dbReference type="EMBL" id="CP019602">
    <property type="protein sequence ID" value="ARU16487.1"/>
    <property type="molecule type" value="Genomic_DNA"/>
</dbReference>
<keyword evidence="9" id="KW-1185">Reference proteome</keyword>
<dbReference type="GO" id="GO:0008236">
    <property type="term" value="F:serine-type peptidase activity"/>
    <property type="evidence" value="ECO:0007669"/>
    <property type="project" value="UniProtKB-KW"/>
</dbReference>
<evidence type="ECO:0000256" key="4">
    <source>
        <dbReference type="ARBA" id="ARBA00022801"/>
    </source>
</evidence>
<keyword evidence="3" id="KW-0645">Protease</keyword>
<evidence type="ECO:0000256" key="1">
    <source>
        <dbReference type="ARBA" id="ARBA00010233"/>
    </source>
</evidence>
<evidence type="ECO:0000313" key="8">
    <source>
        <dbReference type="EMBL" id="ARU16487.1"/>
    </source>
</evidence>
<dbReference type="Pfam" id="PF02016">
    <property type="entry name" value="Peptidase_S66"/>
    <property type="match status" value="1"/>
</dbReference>
<feature type="domain" description="LD-carboxypeptidase N-terminal" evidence="6">
    <location>
        <begin position="4"/>
        <end position="121"/>
    </location>
</feature>
<evidence type="ECO:0000259" key="7">
    <source>
        <dbReference type="Pfam" id="PF17676"/>
    </source>
</evidence>
<keyword evidence="2 8" id="KW-0121">Carboxypeptidase</keyword>
<dbReference type="AlphaFoldDB" id="A0A1Z1FCR6"/>
<evidence type="ECO:0000259" key="6">
    <source>
        <dbReference type="Pfam" id="PF02016"/>
    </source>
</evidence>
<gene>
    <name evidence="8" type="ORF">A9D14_10205</name>
</gene>
<dbReference type="InterPro" id="IPR027478">
    <property type="entry name" value="LdcA_N"/>
</dbReference>
<proteinExistence type="inferred from homology"/>
<dbReference type="Pfam" id="PF17676">
    <property type="entry name" value="Peptidase_S66C"/>
    <property type="match status" value="1"/>
</dbReference>
<name>A0A1Z1FCR6_9SPHN</name>
<dbReference type="STRING" id="450378.GCA_001661675_02057"/>
<organism evidence="8 9">
    <name type="scientific">Croceicoccus marinus</name>
    <dbReference type="NCBI Taxonomy" id="450378"/>
    <lineage>
        <taxon>Bacteria</taxon>
        <taxon>Pseudomonadati</taxon>
        <taxon>Pseudomonadota</taxon>
        <taxon>Alphaproteobacteria</taxon>
        <taxon>Sphingomonadales</taxon>
        <taxon>Erythrobacteraceae</taxon>
        <taxon>Croceicoccus</taxon>
    </lineage>
</organism>
<dbReference type="KEGG" id="cman:A9D14_10205"/>
<dbReference type="InterPro" id="IPR040449">
    <property type="entry name" value="Peptidase_S66_N"/>
</dbReference>
<dbReference type="InterPro" id="IPR040921">
    <property type="entry name" value="Peptidase_S66C"/>
</dbReference>
<dbReference type="GO" id="GO:0006508">
    <property type="term" value="P:proteolysis"/>
    <property type="evidence" value="ECO:0007669"/>
    <property type="project" value="UniProtKB-KW"/>
</dbReference>
<evidence type="ECO:0000256" key="2">
    <source>
        <dbReference type="ARBA" id="ARBA00022645"/>
    </source>
</evidence>
<dbReference type="SUPFAM" id="SSF52317">
    <property type="entry name" value="Class I glutamine amidotransferase-like"/>
    <property type="match status" value="1"/>
</dbReference>
<dbReference type="PANTHER" id="PTHR30237">
    <property type="entry name" value="MURAMOYLTETRAPEPTIDE CARBOXYPEPTIDASE"/>
    <property type="match status" value="1"/>
</dbReference>
<evidence type="ECO:0000256" key="5">
    <source>
        <dbReference type="ARBA" id="ARBA00022825"/>
    </source>
</evidence>
<dbReference type="PANTHER" id="PTHR30237:SF2">
    <property type="entry name" value="MUREIN TETRAPEPTIDE CARBOXYPEPTIDASE"/>
    <property type="match status" value="1"/>
</dbReference>
<reference evidence="8 9" key="1">
    <citation type="submission" date="2017-01" db="EMBL/GenBank/DDBJ databases">
        <title>Complete genome sequence of esterase-producing bacterium Croceicoccus marinus E4A9.</title>
        <authorList>
            <person name="Wu Y.-H."/>
            <person name="Cheng H."/>
            <person name="Xu L."/>
            <person name="Huo Y.-Y."/>
            <person name="Wang C.-S."/>
            <person name="Xu X.-W."/>
        </authorList>
    </citation>
    <scope>NUCLEOTIDE SEQUENCE [LARGE SCALE GENOMIC DNA]</scope>
    <source>
        <strain evidence="8 9">E4A9</strain>
    </source>
</reference>
<dbReference type="GO" id="GO:0004180">
    <property type="term" value="F:carboxypeptidase activity"/>
    <property type="evidence" value="ECO:0007669"/>
    <property type="project" value="UniProtKB-KW"/>
</dbReference>
<protein>
    <submittedName>
        <fullName evidence="8">LD-carboxypeptidase</fullName>
    </submittedName>
</protein>
<evidence type="ECO:0000256" key="3">
    <source>
        <dbReference type="ARBA" id="ARBA00022670"/>
    </source>
</evidence>
<accession>A0A1Z1FCR6</accession>
<dbReference type="RefSeq" id="WP_066845962.1">
    <property type="nucleotide sequence ID" value="NZ_CP019602.1"/>
</dbReference>
<dbReference type="InterPro" id="IPR027461">
    <property type="entry name" value="Carboxypeptidase_A_C_sf"/>
</dbReference>
<feature type="domain" description="LD-carboxypeptidase C-terminal" evidence="7">
    <location>
        <begin position="164"/>
        <end position="269"/>
    </location>
</feature>
<dbReference type="SUPFAM" id="SSF141986">
    <property type="entry name" value="LD-carboxypeptidase A C-terminal domain-like"/>
    <property type="match status" value="1"/>
</dbReference>
<dbReference type="OrthoDB" id="9807329at2"/>
<dbReference type="InterPro" id="IPR029062">
    <property type="entry name" value="Class_I_gatase-like"/>
</dbReference>
<dbReference type="Gene3D" id="3.50.30.60">
    <property type="entry name" value="LD-carboxypeptidase A C-terminal domain-like"/>
    <property type="match status" value="1"/>
</dbReference>
<dbReference type="Proteomes" id="UP000195807">
    <property type="component" value="Chromosome"/>
</dbReference>
<dbReference type="InterPro" id="IPR003507">
    <property type="entry name" value="S66_fam"/>
</dbReference>
<comment type="similarity">
    <text evidence="1">Belongs to the peptidase S66 family.</text>
</comment>
<sequence length="289" mass="31102">MIRVAICAPSASLPRELAAEVQHVAASFGDVELTFHDQCFIEQGHFAGSDQQRLDALVECANDANYDAVWFARGGYGSNRIAQDAIARMGPVAQGKIWLGSSDGGYLLGALYKAGIGRSVHAPMPLDIRRDHGADAIGTVLSWLSGDTGQLEPHLDGRPTAAFNLMTLAMLSGTTLMPDLSGHVVMVEEVSEYLYAVDRLFFHVTANLPPSVLGIRLGRVSDIPENDRDFGMTAEEIARHWCDRSGIPFLGTADIGHDAANRIVPFGVTDRNASLGLAGFTLGKPRSWQ</sequence>